<evidence type="ECO:0000313" key="2">
    <source>
        <dbReference type="Proteomes" id="UP000314294"/>
    </source>
</evidence>
<dbReference type="Proteomes" id="UP000314294">
    <property type="component" value="Unassembled WGS sequence"/>
</dbReference>
<name>A0A4Z2GQ32_9TELE</name>
<comment type="caution">
    <text evidence="1">The sequence shown here is derived from an EMBL/GenBank/DDBJ whole genome shotgun (WGS) entry which is preliminary data.</text>
</comment>
<sequence length="74" mass="8077">MPSISAASSSVLRRRDLLRRFAGKLDSLVSVSAAGSVSVAPPIRSVLTMNSSWKDDTSCLELCRHKSKALIFWL</sequence>
<protein>
    <submittedName>
        <fullName evidence="1">Uncharacterized protein</fullName>
    </submittedName>
</protein>
<gene>
    <name evidence="1" type="ORF">EYF80_034214</name>
</gene>
<dbReference type="AlphaFoldDB" id="A0A4Z2GQ32"/>
<reference evidence="1 2" key="1">
    <citation type="submission" date="2019-03" db="EMBL/GenBank/DDBJ databases">
        <title>First draft genome of Liparis tanakae, snailfish: a comprehensive survey of snailfish specific genes.</title>
        <authorList>
            <person name="Kim W."/>
            <person name="Song I."/>
            <person name="Jeong J.-H."/>
            <person name="Kim D."/>
            <person name="Kim S."/>
            <person name="Ryu S."/>
            <person name="Song J.Y."/>
            <person name="Lee S.K."/>
        </authorList>
    </citation>
    <scope>NUCLEOTIDE SEQUENCE [LARGE SCALE GENOMIC DNA]</scope>
    <source>
        <tissue evidence="1">Muscle</tissue>
    </source>
</reference>
<accession>A0A4Z2GQ32</accession>
<organism evidence="1 2">
    <name type="scientific">Liparis tanakae</name>
    <name type="common">Tanaka's snailfish</name>
    <dbReference type="NCBI Taxonomy" id="230148"/>
    <lineage>
        <taxon>Eukaryota</taxon>
        <taxon>Metazoa</taxon>
        <taxon>Chordata</taxon>
        <taxon>Craniata</taxon>
        <taxon>Vertebrata</taxon>
        <taxon>Euteleostomi</taxon>
        <taxon>Actinopterygii</taxon>
        <taxon>Neopterygii</taxon>
        <taxon>Teleostei</taxon>
        <taxon>Neoteleostei</taxon>
        <taxon>Acanthomorphata</taxon>
        <taxon>Eupercaria</taxon>
        <taxon>Perciformes</taxon>
        <taxon>Cottioidei</taxon>
        <taxon>Cottales</taxon>
        <taxon>Liparidae</taxon>
        <taxon>Liparis</taxon>
    </lineage>
</organism>
<keyword evidence="2" id="KW-1185">Reference proteome</keyword>
<proteinExistence type="predicted"/>
<evidence type="ECO:0000313" key="1">
    <source>
        <dbReference type="EMBL" id="TNN55556.1"/>
    </source>
</evidence>
<dbReference type="EMBL" id="SRLO01000452">
    <property type="protein sequence ID" value="TNN55556.1"/>
    <property type="molecule type" value="Genomic_DNA"/>
</dbReference>